<dbReference type="Pfam" id="PF00561">
    <property type="entry name" value="Abhydrolase_1"/>
    <property type="match status" value="1"/>
</dbReference>
<dbReference type="PATRIC" id="fig|1300345.3.peg.2270"/>
<proteinExistence type="predicted"/>
<dbReference type="GO" id="GO:0016020">
    <property type="term" value="C:membrane"/>
    <property type="evidence" value="ECO:0007669"/>
    <property type="project" value="TreeGrafter"/>
</dbReference>
<gene>
    <name evidence="2" type="ORF">LF41_601</name>
</gene>
<name>A0A0A2WJZ9_9GAMM</name>
<dbReference type="PANTHER" id="PTHR43798">
    <property type="entry name" value="MONOACYLGLYCEROL LIPASE"/>
    <property type="match status" value="1"/>
</dbReference>
<dbReference type="Proteomes" id="UP000030518">
    <property type="component" value="Unassembled WGS sequence"/>
</dbReference>
<keyword evidence="3" id="KW-1185">Reference proteome</keyword>
<evidence type="ECO:0000313" key="3">
    <source>
        <dbReference type="Proteomes" id="UP000030518"/>
    </source>
</evidence>
<accession>A0A0A2WJZ9</accession>
<dbReference type="GO" id="GO:0016787">
    <property type="term" value="F:hydrolase activity"/>
    <property type="evidence" value="ECO:0007669"/>
    <property type="project" value="UniProtKB-KW"/>
</dbReference>
<dbReference type="InterPro" id="IPR000073">
    <property type="entry name" value="AB_hydrolase_1"/>
</dbReference>
<dbReference type="InterPro" id="IPR050266">
    <property type="entry name" value="AB_hydrolase_sf"/>
</dbReference>
<dbReference type="AlphaFoldDB" id="A0A0A2WJZ9"/>
<feature type="domain" description="AB hydrolase-1" evidence="1">
    <location>
        <begin position="25"/>
        <end position="149"/>
    </location>
</feature>
<keyword evidence="2" id="KW-0378">Hydrolase</keyword>
<protein>
    <submittedName>
        <fullName evidence="2">Hydrolase-related protein</fullName>
    </submittedName>
</protein>
<dbReference type="EMBL" id="JRKJ01000018">
    <property type="protein sequence ID" value="KGQ18575.1"/>
    <property type="molecule type" value="Genomic_DNA"/>
</dbReference>
<dbReference type="STRING" id="1300345.LF41_601"/>
<dbReference type="eggNOG" id="COG1073">
    <property type="taxonomic scope" value="Bacteria"/>
</dbReference>
<sequence>MDTDVASPGGRIFVRRWPGGNERAPIVLLHDSLGSVEQWRDFPRALADATQRDIIAYDRLGFGRSGAREARPSIGFIDEEALVFSAIADALGLARFVLFGHSVGGAMALAIAAAETERCEAVVTESAQAFVEARTLEGIRAAKAAFGDDAQFARLAKWHGDKAGWVLDAWTGVWLSTAFAPWSVDAHLPRIACPVLVIHGERDEFGSTAFPERIARGVRDGRMIVHPCGHVPHRECPADVLRWVAAFLDRE</sequence>
<dbReference type="SUPFAM" id="SSF53474">
    <property type="entry name" value="alpha/beta-Hydrolases"/>
    <property type="match status" value="1"/>
</dbReference>
<dbReference type="InterPro" id="IPR029058">
    <property type="entry name" value="AB_hydrolase_fold"/>
</dbReference>
<evidence type="ECO:0000313" key="2">
    <source>
        <dbReference type="EMBL" id="KGQ18575.1"/>
    </source>
</evidence>
<dbReference type="PRINTS" id="PR00111">
    <property type="entry name" value="ABHYDROLASE"/>
</dbReference>
<dbReference type="Gene3D" id="3.40.50.1820">
    <property type="entry name" value="alpha/beta hydrolase"/>
    <property type="match status" value="1"/>
</dbReference>
<dbReference type="RefSeq" id="WP_202594044.1">
    <property type="nucleotide sequence ID" value="NZ_JRKJ01000018.1"/>
</dbReference>
<organism evidence="2 3">
    <name type="scientific">Lysobacter dokdonensis DS-58</name>
    <dbReference type="NCBI Taxonomy" id="1300345"/>
    <lineage>
        <taxon>Bacteria</taxon>
        <taxon>Pseudomonadati</taxon>
        <taxon>Pseudomonadota</taxon>
        <taxon>Gammaproteobacteria</taxon>
        <taxon>Lysobacterales</taxon>
        <taxon>Lysobacteraceae</taxon>
        <taxon>Noviluteimonas</taxon>
    </lineage>
</organism>
<reference evidence="2 3" key="1">
    <citation type="submission" date="2014-09" db="EMBL/GenBank/DDBJ databases">
        <title>Genome sequences of Lysobacter dokdonensis DS-58.</title>
        <authorList>
            <person name="Kim J.F."/>
            <person name="Kwak M.-J."/>
        </authorList>
    </citation>
    <scope>NUCLEOTIDE SEQUENCE [LARGE SCALE GENOMIC DNA]</scope>
    <source>
        <strain evidence="2 3">DS-58</strain>
    </source>
</reference>
<comment type="caution">
    <text evidence="2">The sequence shown here is derived from an EMBL/GenBank/DDBJ whole genome shotgun (WGS) entry which is preliminary data.</text>
</comment>
<dbReference type="PANTHER" id="PTHR43798:SF33">
    <property type="entry name" value="HYDROLASE, PUTATIVE (AFU_ORTHOLOGUE AFUA_2G14860)-RELATED"/>
    <property type="match status" value="1"/>
</dbReference>
<evidence type="ECO:0000259" key="1">
    <source>
        <dbReference type="Pfam" id="PF00561"/>
    </source>
</evidence>